<proteinExistence type="predicted"/>
<dbReference type="Pfam" id="PF08902">
    <property type="entry name" value="DUF1848"/>
    <property type="match status" value="1"/>
</dbReference>
<comment type="caution">
    <text evidence="1">The sequence shown here is derived from an EMBL/GenBank/DDBJ whole genome shotgun (WGS) entry which is preliminary data.</text>
</comment>
<gene>
    <name evidence="1" type="ORF">OBO34_08695</name>
</gene>
<accession>A0A9J6QQY0</accession>
<protein>
    <submittedName>
        <fullName evidence="1">DUF1848 domain-containing protein</fullName>
    </submittedName>
</protein>
<dbReference type="InterPro" id="IPR014998">
    <property type="entry name" value="DUF1848"/>
</dbReference>
<sequence>MILSVSRRTDIPACHWQWFLNRLDAGFLCVRNPFNPRQISRIDLDPRLVDCMVFWTKNPMNLAASADRLKEYVWYAQVTITGYGSDLEPGVPDKKKVVIPAFQELASRFSAQHVIWRYDPILINDKYSAAYHFHAFGQIARSLKGFTNRVMISFLDLYRKNEKAMRELGIEPVCRAEVVELASGLKEIAAANGMEIFSCAEKLDLTPGGVSAGACVDKRLIEELCGCQLEGNKDKNQRSQCGCLESVDAGIYDTCSMGCRYCYAGQRKKADDSCDVHSPLLQGQIGAGETVSLRKQASLKKEQMTIF</sequence>
<evidence type="ECO:0000313" key="1">
    <source>
        <dbReference type="EMBL" id="MCU7378434.1"/>
    </source>
</evidence>
<reference evidence="1" key="1">
    <citation type="submission" date="2022-09" db="EMBL/GenBank/DDBJ databases">
        <title>Culturomic study of gut microbiota in children with autism spectrum disorder.</title>
        <authorList>
            <person name="Efimov B.A."/>
            <person name="Chaplin A.V."/>
            <person name="Sokolova S.R."/>
            <person name="Pikina A.P."/>
            <person name="Korzhanova M."/>
            <person name="Belova V."/>
            <person name="Korostin D."/>
        </authorList>
    </citation>
    <scope>NUCLEOTIDE SEQUENCE</scope>
    <source>
        <strain evidence="1">ASD5510</strain>
    </source>
</reference>
<dbReference type="RefSeq" id="WP_253019877.1">
    <property type="nucleotide sequence ID" value="NZ_JAOSHN010000003.1"/>
</dbReference>
<dbReference type="Proteomes" id="UP001065549">
    <property type="component" value="Unassembled WGS sequence"/>
</dbReference>
<name>A0A9J6QQY0_9FIRM</name>
<evidence type="ECO:0000313" key="2">
    <source>
        <dbReference type="Proteomes" id="UP001065549"/>
    </source>
</evidence>
<dbReference type="AlphaFoldDB" id="A0A9J6QQY0"/>
<keyword evidence="2" id="KW-1185">Reference proteome</keyword>
<organism evidence="1 2">
    <name type="scientific">Hominibacterium faecale</name>
    <dbReference type="NCBI Taxonomy" id="2839743"/>
    <lineage>
        <taxon>Bacteria</taxon>
        <taxon>Bacillati</taxon>
        <taxon>Bacillota</taxon>
        <taxon>Clostridia</taxon>
        <taxon>Peptostreptococcales</taxon>
        <taxon>Anaerovoracaceae</taxon>
        <taxon>Hominibacterium</taxon>
    </lineage>
</organism>
<dbReference type="EMBL" id="JAOSHN010000003">
    <property type="protein sequence ID" value="MCU7378434.1"/>
    <property type="molecule type" value="Genomic_DNA"/>
</dbReference>